<sequence length="77" mass="8264">MLSPSGASGTLCLCVSLTSCTPVLLFYMCTPVNLVLSCSRSPHVYYHVHPIWAPCDILCNNITCLDPCVLIGDTGEC</sequence>
<dbReference type="EMBL" id="JANAVB010039219">
    <property type="protein sequence ID" value="KAJ6799829.1"/>
    <property type="molecule type" value="Genomic_DNA"/>
</dbReference>
<comment type="caution">
    <text evidence="2">The sequence shown here is derived from an EMBL/GenBank/DDBJ whole genome shotgun (WGS) entry which is preliminary data.</text>
</comment>
<feature type="chain" id="PRO_5043780384" description="Secreted protein" evidence="1">
    <location>
        <begin position="21"/>
        <end position="77"/>
    </location>
</feature>
<dbReference type="AlphaFoldDB" id="A0AAX6E7D0"/>
<protein>
    <recommendedName>
        <fullName evidence="4">Secreted protein</fullName>
    </recommendedName>
</protein>
<reference evidence="2" key="1">
    <citation type="journal article" date="2023" name="GigaByte">
        <title>Genome assembly of the bearded iris, Iris pallida Lam.</title>
        <authorList>
            <person name="Bruccoleri R.E."/>
            <person name="Oakeley E.J."/>
            <person name="Faust A.M.E."/>
            <person name="Altorfer M."/>
            <person name="Dessus-Babus S."/>
            <person name="Burckhardt D."/>
            <person name="Oertli M."/>
            <person name="Naumann U."/>
            <person name="Petersen F."/>
            <person name="Wong J."/>
        </authorList>
    </citation>
    <scope>NUCLEOTIDE SEQUENCE</scope>
    <source>
        <strain evidence="2">GSM-AAB239-AS_SAM_17_03QT</strain>
    </source>
</reference>
<evidence type="ECO:0000256" key="1">
    <source>
        <dbReference type="SAM" id="SignalP"/>
    </source>
</evidence>
<evidence type="ECO:0008006" key="4">
    <source>
        <dbReference type="Google" id="ProtNLM"/>
    </source>
</evidence>
<proteinExistence type="predicted"/>
<feature type="signal peptide" evidence="1">
    <location>
        <begin position="1"/>
        <end position="20"/>
    </location>
</feature>
<gene>
    <name evidence="2" type="ORF">M6B38_203790</name>
</gene>
<accession>A0AAX6E7D0</accession>
<keyword evidence="3" id="KW-1185">Reference proteome</keyword>
<dbReference type="Proteomes" id="UP001140949">
    <property type="component" value="Unassembled WGS sequence"/>
</dbReference>
<evidence type="ECO:0000313" key="2">
    <source>
        <dbReference type="EMBL" id="KAJ6799829.1"/>
    </source>
</evidence>
<keyword evidence="1" id="KW-0732">Signal</keyword>
<name>A0AAX6E7D0_IRIPA</name>
<evidence type="ECO:0000313" key="3">
    <source>
        <dbReference type="Proteomes" id="UP001140949"/>
    </source>
</evidence>
<reference evidence="2" key="2">
    <citation type="submission" date="2023-04" db="EMBL/GenBank/DDBJ databases">
        <authorList>
            <person name="Bruccoleri R.E."/>
            <person name="Oakeley E.J."/>
            <person name="Faust A.-M."/>
            <person name="Dessus-Babus S."/>
            <person name="Altorfer M."/>
            <person name="Burckhardt D."/>
            <person name="Oertli M."/>
            <person name="Naumann U."/>
            <person name="Petersen F."/>
            <person name="Wong J."/>
        </authorList>
    </citation>
    <scope>NUCLEOTIDE SEQUENCE</scope>
    <source>
        <strain evidence="2">GSM-AAB239-AS_SAM_17_03QT</strain>
        <tissue evidence="2">Leaf</tissue>
    </source>
</reference>
<organism evidence="2 3">
    <name type="scientific">Iris pallida</name>
    <name type="common">Sweet iris</name>
    <dbReference type="NCBI Taxonomy" id="29817"/>
    <lineage>
        <taxon>Eukaryota</taxon>
        <taxon>Viridiplantae</taxon>
        <taxon>Streptophyta</taxon>
        <taxon>Embryophyta</taxon>
        <taxon>Tracheophyta</taxon>
        <taxon>Spermatophyta</taxon>
        <taxon>Magnoliopsida</taxon>
        <taxon>Liliopsida</taxon>
        <taxon>Asparagales</taxon>
        <taxon>Iridaceae</taxon>
        <taxon>Iridoideae</taxon>
        <taxon>Irideae</taxon>
        <taxon>Iris</taxon>
    </lineage>
</organism>